<feature type="transmembrane region" description="Helical" evidence="7">
    <location>
        <begin position="171"/>
        <end position="192"/>
    </location>
</feature>
<evidence type="ECO:0000256" key="3">
    <source>
        <dbReference type="ARBA" id="ARBA00022448"/>
    </source>
</evidence>
<feature type="transmembrane region" description="Helical" evidence="7">
    <location>
        <begin position="138"/>
        <end position="159"/>
    </location>
</feature>
<dbReference type="EMBL" id="SGPK01000429">
    <property type="protein sequence ID" value="THH03665.1"/>
    <property type="molecule type" value="Genomic_DNA"/>
</dbReference>
<dbReference type="GO" id="GO:0005886">
    <property type="term" value="C:plasma membrane"/>
    <property type="evidence" value="ECO:0007669"/>
    <property type="project" value="TreeGrafter"/>
</dbReference>
<organism evidence="8 9">
    <name type="scientific">Phellinidium pouzarii</name>
    <dbReference type="NCBI Taxonomy" id="167371"/>
    <lineage>
        <taxon>Eukaryota</taxon>
        <taxon>Fungi</taxon>
        <taxon>Dikarya</taxon>
        <taxon>Basidiomycota</taxon>
        <taxon>Agaricomycotina</taxon>
        <taxon>Agaricomycetes</taxon>
        <taxon>Hymenochaetales</taxon>
        <taxon>Hymenochaetaceae</taxon>
        <taxon>Phellinidium</taxon>
    </lineage>
</organism>
<evidence type="ECO:0000256" key="7">
    <source>
        <dbReference type="SAM" id="Phobius"/>
    </source>
</evidence>
<evidence type="ECO:0000313" key="8">
    <source>
        <dbReference type="EMBL" id="THH03665.1"/>
    </source>
</evidence>
<protein>
    <recommendedName>
        <fullName evidence="10">Nucleoside transporter</fullName>
    </recommendedName>
</protein>
<dbReference type="GO" id="GO:0034257">
    <property type="term" value="F:nicotinamide riboside transmembrane transporter activity"/>
    <property type="evidence" value="ECO:0007669"/>
    <property type="project" value="TreeGrafter"/>
</dbReference>
<evidence type="ECO:0000256" key="4">
    <source>
        <dbReference type="ARBA" id="ARBA00022692"/>
    </source>
</evidence>
<feature type="transmembrane region" description="Helical" evidence="7">
    <location>
        <begin position="323"/>
        <end position="343"/>
    </location>
</feature>
<keyword evidence="4 7" id="KW-0812">Transmembrane</keyword>
<dbReference type="OrthoDB" id="10261753at2759"/>
<feature type="transmembrane region" description="Helical" evidence="7">
    <location>
        <begin position="399"/>
        <end position="420"/>
    </location>
</feature>
<keyword evidence="6 7" id="KW-0472">Membrane</keyword>
<feature type="transmembrane region" description="Helical" evidence="7">
    <location>
        <begin position="282"/>
        <end position="303"/>
    </location>
</feature>
<dbReference type="PANTHER" id="PTHR10332">
    <property type="entry name" value="EQUILIBRATIVE NUCLEOSIDE TRANSPORTER"/>
    <property type="match status" value="1"/>
</dbReference>
<dbReference type="Proteomes" id="UP000308199">
    <property type="component" value="Unassembled WGS sequence"/>
</dbReference>
<comment type="similarity">
    <text evidence="2">Belongs to the SLC29A/ENT transporter (TC 2.A.57) family.</text>
</comment>
<dbReference type="GO" id="GO:0000329">
    <property type="term" value="C:fungal-type vacuole membrane"/>
    <property type="evidence" value="ECO:0007669"/>
    <property type="project" value="TreeGrafter"/>
</dbReference>
<keyword evidence="9" id="KW-1185">Reference proteome</keyword>
<dbReference type="PRINTS" id="PR01130">
    <property type="entry name" value="DERENTRNSPRT"/>
</dbReference>
<reference evidence="8 9" key="1">
    <citation type="submission" date="2019-02" db="EMBL/GenBank/DDBJ databases">
        <title>Genome sequencing of the rare red list fungi Phellinidium pouzarii.</title>
        <authorList>
            <person name="Buettner E."/>
            <person name="Kellner H."/>
        </authorList>
    </citation>
    <scope>NUCLEOTIDE SEQUENCE [LARGE SCALE GENOMIC DNA]</scope>
    <source>
        <strain evidence="8 9">DSM 108285</strain>
    </source>
</reference>
<accession>A0A4S4KXY4</accession>
<proteinExistence type="inferred from homology"/>
<dbReference type="PIRSF" id="PIRSF016379">
    <property type="entry name" value="ENT"/>
    <property type="match status" value="1"/>
</dbReference>
<keyword evidence="5 7" id="KW-1133">Transmembrane helix</keyword>
<dbReference type="AlphaFoldDB" id="A0A4S4KXY4"/>
<dbReference type="InterPro" id="IPR002259">
    <property type="entry name" value="Eqnu_transpt"/>
</dbReference>
<gene>
    <name evidence="8" type="ORF">EW145_g6110</name>
</gene>
<feature type="transmembrane region" description="Helical" evidence="7">
    <location>
        <begin position="46"/>
        <end position="70"/>
    </location>
</feature>
<feature type="transmembrane region" description="Helical" evidence="7">
    <location>
        <begin position="82"/>
        <end position="103"/>
    </location>
</feature>
<evidence type="ECO:0008006" key="10">
    <source>
        <dbReference type="Google" id="ProtNLM"/>
    </source>
</evidence>
<comment type="caution">
    <text evidence="8">The sequence shown here is derived from an EMBL/GenBank/DDBJ whole genome shotgun (WGS) entry which is preliminary data.</text>
</comment>
<evidence type="ECO:0000256" key="6">
    <source>
        <dbReference type="ARBA" id="ARBA00023136"/>
    </source>
</evidence>
<evidence type="ECO:0000256" key="2">
    <source>
        <dbReference type="ARBA" id="ARBA00007965"/>
    </source>
</evidence>
<feature type="transmembrane region" description="Helical" evidence="7">
    <location>
        <begin position="441"/>
        <end position="464"/>
    </location>
</feature>
<evidence type="ECO:0000313" key="9">
    <source>
        <dbReference type="Proteomes" id="UP000308199"/>
    </source>
</evidence>
<keyword evidence="3" id="KW-0813">Transport</keyword>
<feature type="transmembrane region" description="Helical" evidence="7">
    <location>
        <begin position="110"/>
        <end position="132"/>
    </location>
</feature>
<comment type="subcellular location">
    <subcellularLocation>
        <location evidence="1">Membrane</location>
        <topology evidence="1">Multi-pass membrane protein</topology>
    </subcellularLocation>
</comment>
<dbReference type="Pfam" id="PF01733">
    <property type="entry name" value="Nucleoside_tran"/>
    <property type="match status" value="1"/>
</dbReference>
<name>A0A4S4KXY4_9AGAM</name>
<dbReference type="PANTHER" id="PTHR10332:SF88">
    <property type="entry name" value="EQUILIBRATIVE NUCLEOSIDE TRANSPORTER 1, ISOFORM A"/>
    <property type="match status" value="1"/>
</dbReference>
<feature type="transmembrane region" description="Helical" evidence="7">
    <location>
        <begin position="212"/>
        <end position="233"/>
    </location>
</feature>
<sequence>MSSSSPHAAYHSLPQTASVADEIQDEADVQELHILNRTHLDNRIRWVHFVFGCAVLLPWNALITATPYFLSRLSGTPLKSTFSSYLSITFTVANFSFLAHATLTSKQVHAVLVGLLTLSTTVTSSPSIFFAFVLFNAIVQAAAGSYLQTAVMAIASLFGPSAMQATMSGQAFVGVVVSSVQLLSAAASVRAAKLAASQNEDYDEGAAETRAAALFFGLSTLFLCATLGAQAWLERMPEYIEIVRPVDQAKRSESSLLGSESDETLDIKHEKGRIMRIAKANIEYEIAVAYVFGVTLAVFPPITASIQSTNPSSHPLLFTAAHFLIFNCGDLAGRYLCAIPYLLVWSSRRLLVLSFARTLFIPLFLLCNIRGSSPPPPLPGIPAGPLSVIADAPFISSDILFFLILLLFGLSNGYVASMCMMAAPSVSHNPRLHGRHADVDVAATIASFCLVGGLALGSAASFAVRARVCGCNPFTE</sequence>
<evidence type="ECO:0000256" key="5">
    <source>
        <dbReference type="ARBA" id="ARBA00022989"/>
    </source>
</evidence>
<evidence type="ECO:0000256" key="1">
    <source>
        <dbReference type="ARBA" id="ARBA00004141"/>
    </source>
</evidence>
<dbReference type="GO" id="GO:0015205">
    <property type="term" value="F:nucleobase transmembrane transporter activity"/>
    <property type="evidence" value="ECO:0007669"/>
    <property type="project" value="TreeGrafter"/>
</dbReference>